<comment type="caution">
    <text evidence="2">The sequence shown here is derived from an EMBL/GenBank/DDBJ whole genome shotgun (WGS) entry which is preliminary data.</text>
</comment>
<name>A0A402BYF0_RHOWR</name>
<feature type="compositionally biased region" description="Low complexity" evidence="1">
    <location>
        <begin position="30"/>
        <end position="40"/>
    </location>
</feature>
<accession>A0A402BYF0</accession>
<evidence type="ECO:0000313" key="2">
    <source>
        <dbReference type="EMBL" id="GCE36249.1"/>
    </source>
</evidence>
<protein>
    <submittedName>
        <fullName evidence="2">Uncharacterized protein</fullName>
    </submittedName>
</protein>
<dbReference type="EMBL" id="BHYM01000002">
    <property type="protein sequence ID" value="GCE36249.1"/>
    <property type="molecule type" value="Genomic_DNA"/>
</dbReference>
<organism evidence="2 3">
    <name type="scientific">Rhodococcus wratislaviensis</name>
    <name type="common">Tsukamurella wratislaviensis</name>
    <dbReference type="NCBI Taxonomy" id="44752"/>
    <lineage>
        <taxon>Bacteria</taxon>
        <taxon>Bacillati</taxon>
        <taxon>Actinomycetota</taxon>
        <taxon>Actinomycetes</taxon>
        <taxon>Mycobacteriales</taxon>
        <taxon>Nocardiaceae</taxon>
        <taxon>Rhodococcus</taxon>
    </lineage>
</organism>
<feature type="region of interest" description="Disordered" evidence="1">
    <location>
        <begin position="18"/>
        <end position="48"/>
    </location>
</feature>
<dbReference type="Proteomes" id="UP000287519">
    <property type="component" value="Unassembled WGS sequence"/>
</dbReference>
<proteinExistence type="predicted"/>
<evidence type="ECO:0000313" key="3">
    <source>
        <dbReference type="Proteomes" id="UP000287519"/>
    </source>
</evidence>
<dbReference type="AlphaFoldDB" id="A0A402BYF0"/>
<evidence type="ECO:0000256" key="1">
    <source>
        <dbReference type="SAM" id="MobiDB-lite"/>
    </source>
</evidence>
<gene>
    <name evidence="2" type="ORF">Rhow_001615</name>
</gene>
<keyword evidence="3" id="KW-1185">Reference proteome</keyword>
<sequence length="96" mass="10411">MHDRFPLRWVEALEERVGPRARRRGGGRSRLGAQGRSGAGDSVHLPSPDVLPELSAGILGRHGCGCMSVPLARVRAWGRSCVTPTVCVLAQRRSTR</sequence>
<reference evidence="2 3" key="1">
    <citation type="submission" date="2018-11" db="EMBL/GenBank/DDBJ databases">
        <title>Microbial catabolism of amino acid.</title>
        <authorList>
            <person name="Hibi M."/>
            <person name="Ogawa J."/>
        </authorList>
    </citation>
    <scope>NUCLEOTIDE SEQUENCE [LARGE SCALE GENOMIC DNA]</scope>
    <source>
        <strain evidence="2 3">C31-06</strain>
    </source>
</reference>